<sequence>MSPDQLANNVTSGDNGLWKTPATAQISYTRNGHDLIRKSEENSFWFSHRLQCLSKVISNYPIDKTLDIGGGNGRFSLYLQSLGIETVLVEPGDQGAAFAINNGVKNVIHGSLKDADFRDHSFPSVVLLDVLEHIERDEEFLQEINRILQPEGKLIITVPAFQFLFSDFDKEVGHYRRYTLADLTQKLNNSGFKVDYKTYFFSCLPIPLLVGRLFINKFRKKEKRKSTGHLNKTGILGKILGVILWPEQILIKNKIRIPFGSSCLMIVSKSETHER</sequence>
<keyword evidence="4" id="KW-1185">Reference proteome</keyword>
<reference evidence="4" key="1">
    <citation type="journal article" date="2019" name="Int. J. Syst. Evol. Microbiol.">
        <title>The Global Catalogue of Microorganisms (GCM) 10K type strain sequencing project: providing services to taxonomists for standard genome sequencing and annotation.</title>
        <authorList>
            <consortium name="The Broad Institute Genomics Platform"/>
            <consortium name="The Broad Institute Genome Sequencing Center for Infectious Disease"/>
            <person name="Wu L."/>
            <person name="Ma J."/>
        </authorList>
    </citation>
    <scope>NUCLEOTIDE SEQUENCE [LARGE SCALE GENOMIC DNA]</scope>
    <source>
        <strain evidence="4">JCM 17106</strain>
    </source>
</reference>
<name>A0ABP6UVQ1_9FLAO</name>
<evidence type="ECO:0000313" key="4">
    <source>
        <dbReference type="Proteomes" id="UP001500459"/>
    </source>
</evidence>
<proteinExistence type="predicted"/>
<feature type="transmembrane region" description="Helical" evidence="1">
    <location>
        <begin position="196"/>
        <end position="215"/>
    </location>
</feature>
<protein>
    <submittedName>
        <fullName evidence="3">Class I SAM-dependent methyltransferase</fullName>
    </submittedName>
</protein>
<evidence type="ECO:0000313" key="3">
    <source>
        <dbReference type="EMBL" id="GAA3522564.1"/>
    </source>
</evidence>
<comment type="caution">
    <text evidence="3">The sequence shown here is derived from an EMBL/GenBank/DDBJ whole genome shotgun (WGS) entry which is preliminary data.</text>
</comment>
<dbReference type="Proteomes" id="UP001500459">
    <property type="component" value="Unassembled WGS sequence"/>
</dbReference>
<feature type="domain" description="Methyltransferase type 11" evidence="2">
    <location>
        <begin position="66"/>
        <end position="156"/>
    </location>
</feature>
<dbReference type="PANTHER" id="PTHR43861">
    <property type="entry name" value="TRANS-ACONITATE 2-METHYLTRANSFERASE-RELATED"/>
    <property type="match status" value="1"/>
</dbReference>
<keyword evidence="1" id="KW-0472">Membrane</keyword>
<dbReference type="InterPro" id="IPR029063">
    <property type="entry name" value="SAM-dependent_MTases_sf"/>
</dbReference>
<dbReference type="RefSeq" id="WP_344930768.1">
    <property type="nucleotide sequence ID" value="NZ_BAABCW010000030.1"/>
</dbReference>
<dbReference type="Gene3D" id="3.40.50.150">
    <property type="entry name" value="Vaccinia Virus protein VP39"/>
    <property type="match status" value="1"/>
</dbReference>
<gene>
    <name evidence="3" type="ORF">GCM10022393_41440</name>
</gene>
<keyword evidence="3" id="KW-0489">Methyltransferase</keyword>
<dbReference type="SUPFAM" id="SSF53335">
    <property type="entry name" value="S-adenosyl-L-methionine-dependent methyltransferases"/>
    <property type="match status" value="1"/>
</dbReference>
<dbReference type="GO" id="GO:0008168">
    <property type="term" value="F:methyltransferase activity"/>
    <property type="evidence" value="ECO:0007669"/>
    <property type="project" value="UniProtKB-KW"/>
</dbReference>
<dbReference type="CDD" id="cd02440">
    <property type="entry name" value="AdoMet_MTases"/>
    <property type="match status" value="1"/>
</dbReference>
<dbReference type="Pfam" id="PF08241">
    <property type="entry name" value="Methyltransf_11"/>
    <property type="match status" value="1"/>
</dbReference>
<keyword evidence="3" id="KW-0808">Transferase</keyword>
<evidence type="ECO:0000259" key="2">
    <source>
        <dbReference type="Pfam" id="PF08241"/>
    </source>
</evidence>
<keyword evidence="1" id="KW-0812">Transmembrane</keyword>
<organism evidence="3 4">
    <name type="scientific">Aquimarina addita</name>
    <dbReference type="NCBI Taxonomy" id="870485"/>
    <lineage>
        <taxon>Bacteria</taxon>
        <taxon>Pseudomonadati</taxon>
        <taxon>Bacteroidota</taxon>
        <taxon>Flavobacteriia</taxon>
        <taxon>Flavobacteriales</taxon>
        <taxon>Flavobacteriaceae</taxon>
        <taxon>Aquimarina</taxon>
    </lineage>
</organism>
<accession>A0ABP6UVQ1</accession>
<evidence type="ECO:0000256" key="1">
    <source>
        <dbReference type="SAM" id="Phobius"/>
    </source>
</evidence>
<dbReference type="EMBL" id="BAABCW010000030">
    <property type="protein sequence ID" value="GAA3522564.1"/>
    <property type="molecule type" value="Genomic_DNA"/>
</dbReference>
<keyword evidence="1" id="KW-1133">Transmembrane helix</keyword>
<dbReference type="InterPro" id="IPR013216">
    <property type="entry name" value="Methyltransf_11"/>
</dbReference>
<dbReference type="GO" id="GO:0032259">
    <property type="term" value="P:methylation"/>
    <property type="evidence" value="ECO:0007669"/>
    <property type="project" value="UniProtKB-KW"/>
</dbReference>